<protein>
    <submittedName>
        <fullName evidence="1">Uncharacterized protein</fullName>
    </submittedName>
</protein>
<dbReference type="EMBL" id="HBEZ01021210">
    <property type="protein sequence ID" value="CAD8634098.1"/>
    <property type="molecule type" value="Transcribed_RNA"/>
</dbReference>
<gene>
    <name evidence="1" type="ORF">CCUR1050_LOCUS11779</name>
</gene>
<name>A0A7S0M8D2_9CRYP</name>
<accession>A0A7S0M8D2</accession>
<proteinExistence type="predicted"/>
<reference evidence="1" key="1">
    <citation type="submission" date="2021-01" db="EMBL/GenBank/DDBJ databases">
        <authorList>
            <person name="Corre E."/>
            <person name="Pelletier E."/>
            <person name="Niang G."/>
            <person name="Scheremetjew M."/>
            <person name="Finn R."/>
            <person name="Kale V."/>
            <person name="Holt S."/>
            <person name="Cochrane G."/>
            <person name="Meng A."/>
            <person name="Brown T."/>
            <person name="Cohen L."/>
        </authorList>
    </citation>
    <scope>NUCLEOTIDE SEQUENCE</scope>
    <source>
        <strain evidence="1">CCAP979/52</strain>
    </source>
</reference>
<sequence>MSLLLKKLHNLRIHEVLEPCTDTDPFYSGTMMFSKLLGRWPADSAQSYVPYEHYYTPACPHCPGGYYVMDTYPNNTDLGTTSDYRTFQSARTPQASPPMMMAVPMGAPMANFM</sequence>
<organism evidence="1">
    <name type="scientific">Cryptomonas curvata</name>
    <dbReference type="NCBI Taxonomy" id="233186"/>
    <lineage>
        <taxon>Eukaryota</taxon>
        <taxon>Cryptophyceae</taxon>
        <taxon>Cryptomonadales</taxon>
        <taxon>Cryptomonadaceae</taxon>
        <taxon>Cryptomonas</taxon>
    </lineage>
</organism>
<dbReference type="AlphaFoldDB" id="A0A7S0M8D2"/>
<evidence type="ECO:0000313" key="1">
    <source>
        <dbReference type="EMBL" id="CAD8634098.1"/>
    </source>
</evidence>